<proteinExistence type="predicted"/>
<dbReference type="InterPro" id="IPR050482">
    <property type="entry name" value="Sensor_HK_TwoCompSys"/>
</dbReference>
<keyword evidence="19" id="KW-0547">Nucleotide-binding</keyword>
<evidence type="ECO:0000256" key="12">
    <source>
        <dbReference type="ARBA" id="ARBA00023012"/>
    </source>
</evidence>
<evidence type="ECO:0000256" key="7">
    <source>
        <dbReference type="ARBA" id="ARBA00022490"/>
    </source>
</evidence>
<organism evidence="19 20">
    <name type="scientific">Flavihumibacter fluminis</name>
    <dbReference type="NCBI Taxonomy" id="2909236"/>
    <lineage>
        <taxon>Bacteria</taxon>
        <taxon>Pseudomonadati</taxon>
        <taxon>Bacteroidota</taxon>
        <taxon>Chitinophagia</taxon>
        <taxon>Chitinophagales</taxon>
        <taxon>Chitinophagaceae</taxon>
        <taxon>Flavihumibacter</taxon>
    </lineage>
</organism>
<dbReference type="Gene3D" id="3.30.565.10">
    <property type="entry name" value="Histidine kinase-like ATPase, C-terminal domain"/>
    <property type="match status" value="1"/>
</dbReference>
<keyword evidence="16" id="KW-0812">Transmembrane</keyword>
<dbReference type="InterPro" id="IPR003594">
    <property type="entry name" value="HATPase_dom"/>
</dbReference>
<comment type="caution">
    <text evidence="19">The sequence shown here is derived from an EMBL/GenBank/DDBJ whole genome shotgun (WGS) entry which is preliminary data.</text>
</comment>
<evidence type="ECO:0000256" key="3">
    <source>
        <dbReference type="ARBA" id="ARBA00004496"/>
    </source>
</evidence>
<dbReference type="CDD" id="cd16917">
    <property type="entry name" value="HATPase_UhpB-NarQ-NarX-like"/>
    <property type="match status" value="1"/>
</dbReference>
<accession>A0ABS9BHI5</accession>
<evidence type="ECO:0000313" key="20">
    <source>
        <dbReference type="Proteomes" id="UP001200145"/>
    </source>
</evidence>
<evidence type="ECO:0000256" key="10">
    <source>
        <dbReference type="ARBA" id="ARBA00022777"/>
    </source>
</evidence>
<dbReference type="SUPFAM" id="SSF55785">
    <property type="entry name" value="PYP-like sensor domain (PAS domain)"/>
    <property type="match status" value="1"/>
</dbReference>
<evidence type="ECO:0000256" key="4">
    <source>
        <dbReference type="ARBA" id="ARBA00012438"/>
    </source>
</evidence>
<dbReference type="EC" id="2.7.13.3" evidence="4"/>
<feature type="domain" description="PAS" evidence="18">
    <location>
        <begin position="227"/>
        <end position="269"/>
    </location>
</feature>
<dbReference type="InterPro" id="IPR035965">
    <property type="entry name" value="PAS-like_dom_sf"/>
</dbReference>
<keyword evidence="16" id="KW-0472">Membrane</keyword>
<gene>
    <name evidence="19" type="ORF">L0U88_06680</name>
</gene>
<feature type="domain" description="Histidine kinase" evidence="17">
    <location>
        <begin position="352"/>
        <end position="542"/>
    </location>
</feature>
<dbReference type="InterPro" id="IPR011712">
    <property type="entry name" value="Sig_transdc_His_kin_sub3_dim/P"/>
</dbReference>
<dbReference type="InterPro" id="IPR005467">
    <property type="entry name" value="His_kinase_dom"/>
</dbReference>
<evidence type="ECO:0000256" key="1">
    <source>
        <dbReference type="ARBA" id="ARBA00000085"/>
    </source>
</evidence>
<keyword evidence="19" id="KW-0067">ATP-binding</keyword>
<dbReference type="EMBL" id="JAKEVY010000002">
    <property type="protein sequence ID" value="MCF1714309.1"/>
    <property type="molecule type" value="Genomic_DNA"/>
</dbReference>
<dbReference type="RefSeq" id="WP_234864871.1">
    <property type="nucleotide sequence ID" value="NZ_JAKEVY010000002.1"/>
</dbReference>
<keyword evidence="10" id="KW-0418">Kinase</keyword>
<evidence type="ECO:0000256" key="11">
    <source>
        <dbReference type="ARBA" id="ARBA00023004"/>
    </source>
</evidence>
<keyword evidence="6" id="KW-0004">4Fe-4S</keyword>
<evidence type="ECO:0000256" key="8">
    <source>
        <dbReference type="ARBA" id="ARBA00022679"/>
    </source>
</evidence>
<evidence type="ECO:0000256" key="16">
    <source>
        <dbReference type="SAM" id="Phobius"/>
    </source>
</evidence>
<comment type="catalytic activity">
    <reaction evidence="1">
        <text>ATP + protein L-histidine = ADP + protein N-phospho-L-histidine.</text>
        <dbReference type="EC" id="2.7.13.3"/>
    </reaction>
</comment>
<dbReference type="Pfam" id="PF07730">
    <property type="entry name" value="HisKA_3"/>
    <property type="match status" value="1"/>
</dbReference>
<keyword evidence="20" id="KW-1185">Reference proteome</keyword>
<keyword evidence="7" id="KW-0963">Cytoplasm</keyword>
<name>A0ABS9BHI5_9BACT</name>
<dbReference type="PROSITE" id="PS50109">
    <property type="entry name" value="HIS_KIN"/>
    <property type="match status" value="1"/>
</dbReference>
<evidence type="ECO:0000259" key="17">
    <source>
        <dbReference type="PROSITE" id="PS50109"/>
    </source>
</evidence>
<dbReference type="InterPro" id="IPR004358">
    <property type="entry name" value="Sig_transdc_His_kin-like_C"/>
</dbReference>
<feature type="transmembrane region" description="Helical" evidence="16">
    <location>
        <begin position="191"/>
        <end position="211"/>
    </location>
</feature>
<dbReference type="PANTHER" id="PTHR24421">
    <property type="entry name" value="NITRATE/NITRITE SENSOR PROTEIN NARX-RELATED"/>
    <property type="match status" value="1"/>
</dbReference>
<dbReference type="PANTHER" id="PTHR24421:SF59">
    <property type="entry name" value="OXYGEN SENSOR HISTIDINE KINASE NREB"/>
    <property type="match status" value="1"/>
</dbReference>
<reference evidence="19 20" key="1">
    <citation type="submission" date="2022-01" db="EMBL/GenBank/DDBJ databases">
        <title>Flavihumibacter sp. nov., isolated from sediment of a river.</title>
        <authorList>
            <person name="Liu H."/>
        </authorList>
    </citation>
    <scope>NUCLEOTIDE SEQUENCE [LARGE SCALE GENOMIC DNA]</scope>
    <source>
        <strain evidence="19 20">RY-1</strain>
    </source>
</reference>
<comment type="subcellular location">
    <subcellularLocation>
        <location evidence="3">Cytoplasm</location>
    </subcellularLocation>
</comment>
<dbReference type="PROSITE" id="PS50112">
    <property type="entry name" value="PAS"/>
    <property type="match status" value="1"/>
</dbReference>
<dbReference type="PRINTS" id="PR00344">
    <property type="entry name" value="BCTRLSENSOR"/>
</dbReference>
<comment type="cofactor">
    <cofactor evidence="2">
        <name>[4Fe-4S] cluster</name>
        <dbReference type="ChEBI" id="CHEBI:49883"/>
    </cofactor>
</comment>
<comment type="function">
    <text evidence="14">Member of the two-component regulatory system NreB/NreC involved in the control of dissimilatory nitrate/nitrite reduction in response to oxygen. NreB functions as a direct oxygen sensor histidine kinase which is autophosphorylated, in the absence of oxygen, probably at the conserved histidine residue, and transfers its phosphate group probably to a conserved aspartate residue of NreC. NreB/NreC activates the expression of the nitrate (narGHJI) and nitrite (nir) reductase operons, as well as the putative nitrate transporter gene narT.</text>
</comment>
<feature type="transmembrane region" description="Helical" evidence="16">
    <location>
        <begin position="49"/>
        <end position="68"/>
    </location>
</feature>
<dbReference type="Gene3D" id="1.20.5.1930">
    <property type="match status" value="1"/>
</dbReference>
<keyword evidence="11" id="KW-0408">Iron</keyword>
<dbReference type="GO" id="GO:0005524">
    <property type="term" value="F:ATP binding"/>
    <property type="evidence" value="ECO:0007669"/>
    <property type="project" value="UniProtKB-KW"/>
</dbReference>
<evidence type="ECO:0000259" key="18">
    <source>
        <dbReference type="PROSITE" id="PS50112"/>
    </source>
</evidence>
<keyword evidence="12" id="KW-0902">Two-component regulatory system</keyword>
<keyword evidence="8" id="KW-0808">Transferase</keyword>
<protein>
    <recommendedName>
        <fullName evidence="5">Oxygen sensor histidine kinase NreB</fullName>
        <ecNumber evidence="4">2.7.13.3</ecNumber>
    </recommendedName>
    <alternativeName>
        <fullName evidence="15">Nitrogen regulation protein B</fullName>
    </alternativeName>
</protein>
<evidence type="ECO:0000256" key="14">
    <source>
        <dbReference type="ARBA" id="ARBA00024827"/>
    </source>
</evidence>
<evidence type="ECO:0000256" key="9">
    <source>
        <dbReference type="ARBA" id="ARBA00022723"/>
    </source>
</evidence>
<dbReference type="InterPro" id="IPR000014">
    <property type="entry name" value="PAS"/>
</dbReference>
<evidence type="ECO:0000256" key="2">
    <source>
        <dbReference type="ARBA" id="ARBA00001966"/>
    </source>
</evidence>
<keyword evidence="9" id="KW-0479">Metal-binding</keyword>
<dbReference type="SMART" id="SM00387">
    <property type="entry name" value="HATPase_c"/>
    <property type="match status" value="1"/>
</dbReference>
<evidence type="ECO:0000256" key="5">
    <source>
        <dbReference type="ARBA" id="ARBA00017322"/>
    </source>
</evidence>
<evidence type="ECO:0000256" key="6">
    <source>
        <dbReference type="ARBA" id="ARBA00022485"/>
    </source>
</evidence>
<evidence type="ECO:0000256" key="15">
    <source>
        <dbReference type="ARBA" id="ARBA00030800"/>
    </source>
</evidence>
<keyword evidence="16" id="KW-1133">Transmembrane helix</keyword>
<evidence type="ECO:0000313" key="19">
    <source>
        <dbReference type="EMBL" id="MCF1714309.1"/>
    </source>
</evidence>
<dbReference type="InterPro" id="IPR036890">
    <property type="entry name" value="HATPase_C_sf"/>
</dbReference>
<dbReference type="Pfam" id="PF02518">
    <property type="entry name" value="HATPase_c"/>
    <property type="match status" value="1"/>
</dbReference>
<dbReference type="Proteomes" id="UP001200145">
    <property type="component" value="Unassembled WGS sequence"/>
</dbReference>
<dbReference type="SUPFAM" id="SSF55874">
    <property type="entry name" value="ATPase domain of HSP90 chaperone/DNA topoisomerase II/histidine kinase"/>
    <property type="match status" value="1"/>
</dbReference>
<evidence type="ECO:0000256" key="13">
    <source>
        <dbReference type="ARBA" id="ARBA00023014"/>
    </source>
</evidence>
<dbReference type="Gene3D" id="3.30.450.20">
    <property type="entry name" value="PAS domain"/>
    <property type="match status" value="1"/>
</dbReference>
<sequence>MKKHISRSGGMKDRFTGLLQSVRQWWNSLFSEGVREKINNSKLSWEERLLLMGLVIVTGILLLGIKLYENNRSNQQAYAQLEESRTVLMATIQLRTEINEQLQGSQESPGLSRLNAQIATIRSIKKHSAVQENRLRTLQSMLLRWQASGNQIETDEKNLHNLLDGIMAEEQRNLEVRKADVELGNSIDQRLYVLLLVTLVILVLFAGYVLYKNQLATLQAKQQLENNKQILQSIIDNSSTMVYVKDMLGRFIFKNKNFEEVFGKSGEHLNESLDETVLETRTTTEIQENLLIDGVTCHFYSIRFPLLNKHNQVYATAGILTDITDMIQKQEASKEKELLKNTLAVQESERMEIGMELHDNITQLLASAKLMLDTAIRQTTRKDEHLEKARDDVFTAIHEARKLSHSLVVPGLETESLTDAVMRLLERLKTDNRLMVQLKLVSRKKINSLEPGVRLALYRILQEQVNNIIKHADASSVLVELRYVSDSIQLIVEDDGVGFDPDQYRPGIGLSNINRRVRHLGGDCRVHSMPGEGCQLKILIPL</sequence>
<keyword evidence="13" id="KW-0411">Iron-sulfur</keyword>